<dbReference type="OrthoDB" id="20545at10239"/>
<name>A0A2I2L376_9VIRU</name>
<keyword evidence="2" id="KW-1185">Reference proteome</keyword>
<evidence type="ECO:0000313" key="1">
    <source>
        <dbReference type="EMBL" id="SNW61929.1"/>
    </source>
</evidence>
<reference evidence="1" key="1">
    <citation type="submission" date="2017-08" db="EMBL/GenBank/DDBJ databases">
        <authorList>
            <consortium name="Urmite Genomes"/>
        </authorList>
    </citation>
    <scope>NUCLEOTIDE SEQUENCE [LARGE SCALE GENOMIC DNA]</scope>
    <source>
        <strain evidence="1">IHUMI-LCC2</strain>
    </source>
</reference>
<evidence type="ECO:0000313" key="2">
    <source>
        <dbReference type="Proteomes" id="UP000236316"/>
    </source>
</evidence>
<accession>A0A2I2L376</accession>
<dbReference type="GeneID" id="35382007"/>
<protein>
    <submittedName>
        <fullName evidence="1">Uncharacterized protein</fullName>
    </submittedName>
</protein>
<dbReference type="Proteomes" id="UP000236316">
    <property type="component" value="Segment"/>
</dbReference>
<feature type="non-terminal residue" evidence="1">
    <location>
        <position position="1"/>
    </location>
</feature>
<sequence length="79" mass="8786">LKEIEMARSKGCKLIMDNKGFHNRNNQVSKTSYMIALTWGDGQEPKDGGTASTWKLCNGNKIHLPLSQVSQIVMPVLVQ</sequence>
<dbReference type="EMBL" id="LT906555">
    <property type="protein sequence ID" value="SNW61929.1"/>
    <property type="molecule type" value="Genomic_DNA"/>
</dbReference>
<dbReference type="RefSeq" id="YP_009448231.1">
    <property type="nucleotide sequence ID" value="NC_036594.1"/>
</dbReference>
<organism evidence="1">
    <name type="scientific">Orpheovirus IHUMI-LCC2</name>
    <dbReference type="NCBI Taxonomy" id="2023057"/>
    <lineage>
        <taxon>Viruses</taxon>
        <taxon>Varidnaviria</taxon>
        <taxon>Bamfordvirae</taxon>
        <taxon>Nucleocytoviricota</taxon>
        <taxon>Megaviricetes</taxon>
        <taxon>Pimascovirales</taxon>
        <taxon>Ocovirineae</taxon>
        <taxon>Orpheoviridae</taxon>
        <taxon>Alphaorpheovirus</taxon>
        <taxon>Alphaorpheovirus massiliense</taxon>
    </lineage>
</organism>
<gene>
    <name evidence="1" type="ORF">ORPV_25</name>
</gene>
<dbReference type="KEGG" id="vg:35382007"/>
<proteinExistence type="predicted"/>